<keyword evidence="1" id="KW-1133">Transmembrane helix</keyword>
<organism evidence="2 3">
    <name type="scientific">Paraglaciecola mesophila KMM 241</name>
    <dbReference type="NCBI Taxonomy" id="1128912"/>
    <lineage>
        <taxon>Bacteria</taxon>
        <taxon>Pseudomonadati</taxon>
        <taxon>Pseudomonadota</taxon>
        <taxon>Gammaproteobacteria</taxon>
        <taxon>Alteromonadales</taxon>
        <taxon>Alteromonadaceae</taxon>
        <taxon>Paraglaciecola</taxon>
    </lineage>
</organism>
<accession>K6Z1H6</accession>
<dbReference type="Proteomes" id="UP000006263">
    <property type="component" value="Unassembled WGS sequence"/>
</dbReference>
<dbReference type="AlphaFoldDB" id="K6Z1H6"/>
<keyword evidence="1" id="KW-0812">Transmembrane</keyword>
<evidence type="ECO:0000313" key="2">
    <source>
        <dbReference type="EMBL" id="GAC22818.1"/>
    </source>
</evidence>
<feature type="transmembrane region" description="Helical" evidence="1">
    <location>
        <begin position="15"/>
        <end position="37"/>
    </location>
</feature>
<sequence>MTLRPSIIFSQTYGYVYTLAFLGAQFAVLGKQIGYLAKVTKR</sequence>
<protein>
    <submittedName>
        <fullName evidence="2">Uncharacterized protein</fullName>
    </submittedName>
</protein>
<dbReference type="EMBL" id="BAEP01000007">
    <property type="protein sequence ID" value="GAC22818.1"/>
    <property type="molecule type" value="Genomic_DNA"/>
</dbReference>
<name>K6Z1H6_9ALTE</name>
<proteinExistence type="predicted"/>
<reference evidence="2 3" key="1">
    <citation type="journal article" date="2017" name="Antonie Van Leeuwenhoek">
        <title>Rhizobium rhizosphaerae sp. nov., a novel species isolated from rice rhizosphere.</title>
        <authorList>
            <person name="Zhao J.J."/>
            <person name="Zhang J."/>
            <person name="Zhang R.J."/>
            <person name="Zhang C.W."/>
            <person name="Yin H.Q."/>
            <person name="Zhang X.X."/>
        </authorList>
    </citation>
    <scope>NUCLEOTIDE SEQUENCE [LARGE SCALE GENOMIC DNA]</scope>
    <source>
        <strain evidence="2 3">KMM 241</strain>
    </source>
</reference>
<gene>
    <name evidence="2" type="ORF">GMES_0512</name>
</gene>
<comment type="caution">
    <text evidence="2">The sequence shown here is derived from an EMBL/GenBank/DDBJ whole genome shotgun (WGS) entry which is preliminary data.</text>
</comment>
<evidence type="ECO:0000313" key="3">
    <source>
        <dbReference type="Proteomes" id="UP000006263"/>
    </source>
</evidence>
<evidence type="ECO:0000256" key="1">
    <source>
        <dbReference type="SAM" id="Phobius"/>
    </source>
</evidence>
<keyword evidence="1" id="KW-0472">Membrane</keyword>